<protein>
    <submittedName>
        <fullName evidence="3">Uncharacterized protein</fullName>
    </submittedName>
</protein>
<accession>A0A8J2NTV2</accession>
<evidence type="ECO:0000256" key="2">
    <source>
        <dbReference type="SAM" id="SignalP"/>
    </source>
</evidence>
<feature type="chain" id="PRO_5035199897" evidence="2">
    <location>
        <begin position="21"/>
        <end position="106"/>
    </location>
</feature>
<evidence type="ECO:0000256" key="1">
    <source>
        <dbReference type="SAM" id="MobiDB-lite"/>
    </source>
</evidence>
<dbReference type="Proteomes" id="UP000708208">
    <property type="component" value="Unassembled WGS sequence"/>
</dbReference>
<organism evidence="3 4">
    <name type="scientific">Allacma fusca</name>
    <dbReference type="NCBI Taxonomy" id="39272"/>
    <lineage>
        <taxon>Eukaryota</taxon>
        <taxon>Metazoa</taxon>
        <taxon>Ecdysozoa</taxon>
        <taxon>Arthropoda</taxon>
        <taxon>Hexapoda</taxon>
        <taxon>Collembola</taxon>
        <taxon>Symphypleona</taxon>
        <taxon>Sminthuridae</taxon>
        <taxon>Allacma</taxon>
    </lineage>
</organism>
<name>A0A8J2NTV2_9HEXA</name>
<gene>
    <name evidence="3" type="ORF">AFUS01_LOCUS4022</name>
</gene>
<feature type="compositionally biased region" description="Basic and acidic residues" evidence="1">
    <location>
        <begin position="90"/>
        <end position="106"/>
    </location>
</feature>
<dbReference type="AlphaFoldDB" id="A0A8J2NTV2"/>
<feature type="region of interest" description="Disordered" evidence="1">
    <location>
        <begin position="78"/>
        <end position="106"/>
    </location>
</feature>
<evidence type="ECO:0000313" key="4">
    <source>
        <dbReference type="Proteomes" id="UP000708208"/>
    </source>
</evidence>
<proteinExistence type="predicted"/>
<keyword evidence="2" id="KW-0732">Signal</keyword>
<dbReference type="EMBL" id="CAJVCH010024835">
    <property type="protein sequence ID" value="CAG7697375.1"/>
    <property type="molecule type" value="Genomic_DNA"/>
</dbReference>
<sequence length="106" mass="11392">MLKKLIVAVLTLTLLSAAMARSVNGTKEERAFGDFSNNGNSQGNGITLGHGIFSGVQFPVHFPWHLFLFPGMGPPVRQTLTTTTASAGGDFDKEKGEDRYPVARPT</sequence>
<keyword evidence="4" id="KW-1185">Reference proteome</keyword>
<evidence type="ECO:0000313" key="3">
    <source>
        <dbReference type="EMBL" id="CAG7697375.1"/>
    </source>
</evidence>
<reference evidence="3" key="1">
    <citation type="submission" date="2021-06" db="EMBL/GenBank/DDBJ databases">
        <authorList>
            <person name="Hodson N. C."/>
            <person name="Mongue J. A."/>
            <person name="Jaron S. K."/>
        </authorList>
    </citation>
    <scope>NUCLEOTIDE SEQUENCE</scope>
</reference>
<feature type="signal peptide" evidence="2">
    <location>
        <begin position="1"/>
        <end position="20"/>
    </location>
</feature>
<comment type="caution">
    <text evidence="3">The sequence shown here is derived from an EMBL/GenBank/DDBJ whole genome shotgun (WGS) entry which is preliminary data.</text>
</comment>